<dbReference type="GO" id="GO:0008324">
    <property type="term" value="F:monoatomic cation transmembrane transporter activity"/>
    <property type="evidence" value="ECO:0007669"/>
    <property type="project" value="InterPro"/>
</dbReference>
<dbReference type="Pfam" id="PF00392">
    <property type="entry name" value="GntR"/>
    <property type="match status" value="1"/>
</dbReference>
<dbReference type="Gene3D" id="3.30.70.1450">
    <property type="entry name" value="Regulator of K+ conductance, C-terminal domain"/>
    <property type="match status" value="1"/>
</dbReference>
<gene>
    <name evidence="7" type="ORF">CS538_00875</name>
</gene>
<name>A0A2G7HLB9_9CLOT</name>
<dbReference type="SUPFAM" id="SSF46785">
    <property type="entry name" value="Winged helix' DNA-binding domain"/>
    <property type="match status" value="1"/>
</dbReference>
<dbReference type="InterPro" id="IPR006037">
    <property type="entry name" value="RCK_C"/>
</dbReference>
<keyword evidence="2" id="KW-0238">DNA-binding</keyword>
<dbReference type="InterPro" id="IPR036721">
    <property type="entry name" value="RCK_C_sf"/>
</dbReference>
<evidence type="ECO:0000259" key="5">
    <source>
        <dbReference type="PROSITE" id="PS50949"/>
    </source>
</evidence>
<evidence type="ECO:0000313" key="7">
    <source>
        <dbReference type="EMBL" id="PIH05907.1"/>
    </source>
</evidence>
<keyword evidence="4" id="KW-0175">Coiled coil</keyword>
<dbReference type="PROSITE" id="PS51202">
    <property type="entry name" value="RCK_C"/>
    <property type="match status" value="1"/>
</dbReference>
<dbReference type="SMART" id="SM00345">
    <property type="entry name" value="HTH_GNTR"/>
    <property type="match status" value="1"/>
</dbReference>
<proteinExistence type="predicted"/>
<protein>
    <submittedName>
        <fullName evidence="7">GntR family transcriptional regulator</fullName>
    </submittedName>
</protein>
<feature type="coiled-coil region" evidence="4">
    <location>
        <begin position="83"/>
        <end position="117"/>
    </location>
</feature>
<dbReference type="AlphaFoldDB" id="A0A2G7HLB9"/>
<keyword evidence="3" id="KW-0804">Transcription</keyword>
<dbReference type="Gene3D" id="1.10.10.10">
    <property type="entry name" value="Winged helix-like DNA-binding domain superfamily/Winged helix DNA-binding domain"/>
    <property type="match status" value="1"/>
</dbReference>
<evidence type="ECO:0000256" key="1">
    <source>
        <dbReference type="ARBA" id="ARBA00023015"/>
    </source>
</evidence>
<dbReference type="Pfam" id="PF02080">
    <property type="entry name" value="TrkA_C"/>
    <property type="match status" value="1"/>
</dbReference>
<keyword evidence="8" id="KW-1185">Reference proteome</keyword>
<dbReference type="RefSeq" id="WP_099837330.1">
    <property type="nucleotide sequence ID" value="NZ_PEIK01000001.1"/>
</dbReference>
<dbReference type="InterPro" id="IPR050144">
    <property type="entry name" value="AAE_transporter"/>
</dbReference>
<evidence type="ECO:0000313" key="8">
    <source>
        <dbReference type="Proteomes" id="UP000231322"/>
    </source>
</evidence>
<evidence type="ECO:0000256" key="3">
    <source>
        <dbReference type="ARBA" id="ARBA00023163"/>
    </source>
</evidence>
<accession>A0A2G7HLB9</accession>
<dbReference type="Proteomes" id="UP000231322">
    <property type="component" value="Unassembled WGS sequence"/>
</dbReference>
<evidence type="ECO:0000256" key="2">
    <source>
        <dbReference type="ARBA" id="ARBA00023125"/>
    </source>
</evidence>
<feature type="domain" description="HTH gntR-type" evidence="5">
    <location>
        <begin position="6"/>
        <end position="74"/>
    </location>
</feature>
<reference evidence="7 8" key="1">
    <citation type="submission" date="2017-10" db="EMBL/GenBank/DDBJ databases">
        <title>Reclassification of Eubacterium combesii and discrepancies in the nomenclature of botulinum neurotoxin producing clostridia. Request for an Opinion.</title>
        <authorList>
            <person name="Dobritsa A.P."/>
            <person name="Kutumbaka K.K."/>
            <person name="Samadpour M."/>
        </authorList>
    </citation>
    <scope>NUCLEOTIDE SEQUENCE [LARGE SCALE GENOMIC DNA]</scope>
    <source>
        <strain evidence="7 8">DSM 20696</strain>
    </source>
</reference>
<sequence>MENIDTPKYIKIAIDIAQRIYNNEFKVGEKVRGRSTLSSKYNVSPETIRRAVSLLKDMQVVEVTEKSGIYIKSVENAYLFIHRFNAKNNVKELRQKIKSLQKEKIKIEKQIDKYIDLILENSIQFENINLEDSYEIVIYPNSYIVNKTISDTEFWKHTNGTIISVKRKDKMYISTGPHFRFEAGDIVRIICSEDDLNRAQNYIQQGVN</sequence>
<dbReference type="GO" id="GO:0003700">
    <property type="term" value="F:DNA-binding transcription factor activity"/>
    <property type="evidence" value="ECO:0007669"/>
    <property type="project" value="InterPro"/>
</dbReference>
<dbReference type="GO" id="GO:0006813">
    <property type="term" value="P:potassium ion transport"/>
    <property type="evidence" value="ECO:0007669"/>
    <property type="project" value="InterPro"/>
</dbReference>
<keyword evidence="1" id="KW-0805">Transcription regulation</keyword>
<dbReference type="PANTHER" id="PTHR30445:SF8">
    <property type="entry name" value="K(+)_H(+) ANTIPORTER SUBUNIT KHTT"/>
    <property type="match status" value="1"/>
</dbReference>
<comment type="caution">
    <text evidence="7">The sequence shown here is derived from an EMBL/GenBank/DDBJ whole genome shotgun (WGS) entry which is preliminary data.</text>
</comment>
<dbReference type="SUPFAM" id="SSF116726">
    <property type="entry name" value="TrkA C-terminal domain-like"/>
    <property type="match status" value="1"/>
</dbReference>
<dbReference type="GO" id="GO:0003677">
    <property type="term" value="F:DNA binding"/>
    <property type="evidence" value="ECO:0007669"/>
    <property type="project" value="UniProtKB-KW"/>
</dbReference>
<dbReference type="EMBL" id="PEIK01000001">
    <property type="protein sequence ID" value="PIH05907.1"/>
    <property type="molecule type" value="Genomic_DNA"/>
</dbReference>
<dbReference type="PROSITE" id="PS50949">
    <property type="entry name" value="HTH_GNTR"/>
    <property type="match status" value="1"/>
</dbReference>
<dbReference type="InterPro" id="IPR036388">
    <property type="entry name" value="WH-like_DNA-bd_sf"/>
</dbReference>
<evidence type="ECO:0000256" key="4">
    <source>
        <dbReference type="SAM" id="Coils"/>
    </source>
</evidence>
<dbReference type="InterPro" id="IPR000524">
    <property type="entry name" value="Tscrpt_reg_HTH_GntR"/>
</dbReference>
<organism evidence="7 8">
    <name type="scientific">Clostridium combesii</name>
    <dbReference type="NCBI Taxonomy" id="39481"/>
    <lineage>
        <taxon>Bacteria</taxon>
        <taxon>Bacillati</taxon>
        <taxon>Bacillota</taxon>
        <taxon>Clostridia</taxon>
        <taxon>Eubacteriales</taxon>
        <taxon>Clostridiaceae</taxon>
        <taxon>Clostridium</taxon>
    </lineage>
</organism>
<feature type="domain" description="RCK C-terminal" evidence="6">
    <location>
        <begin position="120"/>
        <end position="205"/>
    </location>
</feature>
<dbReference type="PANTHER" id="PTHR30445">
    <property type="entry name" value="K(+)_H(+) ANTIPORTER SUBUNIT KHTT"/>
    <property type="match status" value="1"/>
</dbReference>
<evidence type="ECO:0000259" key="6">
    <source>
        <dbReference type="PROSITE" id="PS51202"/>
    </source>
</evidence>
<dbReference type="InterPro" id="IPR036390">
    <property type="entry name" value="WH_DNA-bd_sf"/>
</dbReference>